<dbReference type="Pfam" id="PF02190">
    <property type="entry name" value="LON_substr_bdg"/>
    <property type="match status" value="1"/>
</dbReference>
<dbReference type="SMART" id="SM00464">
    <property type="entry name" value="LON"/>
    <property type="match status" value="1"/>
</dbReference>
<evidence type="ECO:0000259" key="1">
    <source>
        <dbReference type="PROSITE" id="PS51787"/>
    </source>
</evidence>
<feature type="domain" description="Lon N-terminal" evidence="1">
    <location>
        <begin position="1"/>
        <end position="195"/>
    </location>
</feature>
<protein>
    <submittedName>
        <fullName evidence="2">LON peptidase substrate-binding domain-containing protein</fullName>
    </submittedName>
</protein>
<reference evidence="2 3" key="1">
    <citation type="submission" date="2024-01" db="EMBL/GenBank/DDBJ databases">
        <title>the genome sequence of strain Microbacterium schleiferi NBRC 15075.</title>
        <authorList>
            <person name="Ding Y."/>
            <person name="Zhang G."/>
        </authorList>
    </citation>
    <scope>NUCLEOTIDE SEQUENCE [LARGE SCALE GENOMIC DNA]</scope>
    <source>
        <strain evidence="2 3">NBRC 15075</strain>
    </source>
</reference>
<dbReference type="PROSITE" id="PS51787">
    <property type="entry name" value="LON_N"/>
    <property type="match status" value="1"/>
</dbReference>
<dbReference type="InterPro" id="IPR015947">
    <property type="entry name" value="PUA-like_sf"/>
</dbReference>
<name>A0ABU7V4N0_9MICO</name>
<dbReference type="PANTHER" id="PTHR46732:SF8">
    <property type="entry name" value="ATP-DEPENDENT PROTEASE LA (LON) DOMAIN PROTEIN"/>
    <property type="match status" value="1"/>
</dbReference>
<dbReference type="Proteomes" id="UP001351900">
    <property type="component" value="Unassembled WGS sequence"/>
</dbReference>
<dbReference type="Gene3D" id="2.30.130.40">
    <property type="entry name" value="LON domain-like"/>
    <property type="match status" value="1"/>
</dbReference>
<dbReference type="RefSeq" id="WP_331791145.1">
    <property type="nucleotide sequence ID" value="NZ_BAAAUO010000002.1"/>
</dbReference>
<dbReference type="SUPFAM" id="SSF88697">
    <property type="entry name" value="PUA domain-like"/>
    <property type="match status" value="1"/>
</dbReference>
<evidence type="ECO:0000313" key="3">
    <source>
        <dbReference type="Proteomes" id="UP001351900"/>
    </source>
</evidence>
<gene>
    <name evidence="2" type="ORF">V2V91_05750</name>
</gene>
<organism evidence="2 3">
    <name type="scientific">Microbacterium schleiferi</name>
    <dbReference type="NCBI Taxonomy" id="69362"/>
    <lineage>
        <taxon>Bacteria</taxon>
        <taxon>Bacillati</taxon>
        <taxon>Actinomycetota</taxon>
        <taxon>Actinomycetes</taxon>
        <taxon>Micrococcales</taxon>
        <taxon>Microbacteriaceae</taxon>
        <taxon>Microbacterium</taxon>
    </lineage>
</organism>
<dbReference type="EMBL" id="JAZHOV010000003">
    <property type="protein sequence ID" value="MEF2254641.1"/>
    <property type="molecule type" value="Genomic_DNA"/>
</dbReference>
<keyword evidence="3" id="KW-1185">Reference proteome</keyword>
<proteinExistence type="predicted"/>
<comment type="caution">
    <text evidence="2">The sequence shown here is derived from an EMBL/GenBank/DDBJ whole genome shotgun (WGS) entry which is preliminary data.</text>
</comment>
<dbReference type="InterPro" id="IPR003111">
    <property type="entry name" value="Lon_prtase_N"/>
</dbReference>
<sequence>MADVAMFPLGTVLFPHTPLALRIFEQRYLMMLGRVLDDDEPSFGVVLIERGSEAGGGDQRFSVGTMARILQVDPRADDVHLIAVGGARVAVDRWLEDDPYPAASVTPMPELAWSEELAPLHAQAEQIVRRVLARAAEFGDVRWDANVELSEDPVESAWQLAAIAPLGQMDQLRLLGATTLGGLLRDIIDLTLDAEVLLTTRPEIDDAGDIDLSGY</sequence>
<dbReference type="PANTHER" id="PTHR46732">
    <property type="entry name" value="ATP-DEPENDENT PROTEASE LA (LON) DOMAIN PROTEIN"/>
    <property type="match status" value="1"/>
</dbReference>
<evidence type="ECO:0000313" key="2">
    <source>
        <dbReference type="EMBL" id="MEF2254641.1"/>
    </source>
</evidence>
<dbReference type="InterPro" id="IPR046336">
    <property type="entry name" value="Lon_prtase_N_sf"/>
</dbReference>
<accession>A0ABU7V4N0</accession>